<reference evidence="1 2" key="1">
    <citation type="journal article" date="2016" name="Nat. Commun.">
        <title>Thousands of microbial genomes shed light on interconnected biogeochemical processes in an aquifer system.</title>
        <authorList>
            <person name="Anantharaman K."/>
            <person name="Brown C.T."/>
            <person name="Hug L.A."/>
            <person name="Sharon I."/>
            <person name="Castelle C.J."/>
            <person name="Probst A.J."/>
            <person name="Thomas B.C."/>
            <person name="Singh A."/>
            <person name="Wilkins M.J."/>
            <person name="Karaoz U."/>
            <person name="Brodie E.L."/>
            <person name="Williams K.H."/>
            <person name="Hubbard S.S."/>
            <person name="Banfield J.F."/>
        </authorList>
    </citation>
    <scope>NUCLEOTIDE SEQUENCE [LARGE SCALE GENOMIC DNA]</scope>
</reference>
<gene>
    <name evidence="1" type="ORF">A3G49_02515</name>
</gene>
<evidence type="ECO:0000313" key="1">
    <source>
        <dbReference type="EMBL" id="OHA13215.1"/>
    </source>
</evidence>
<dbReference type="EMBL" id="MHQY01000033">
    <property type="protein sequence ID" value="OHA13215.1"/>
    <property type="molecule type" value="Genomic_DNA"/>
</dbReference>
<evidence type="ECO:0000313" key="2">
    <source>
        <dbReference type="Proteomes" id="UP000177171"/>
    </source>
</evidence>
<sequence>MVNKKVTIEDLAVMVQKGFKDTARKEEMDKRFDEVDKRFLGINQELVDLKSDVSYLKSRVEEIGRVLERHDELLEEHSEELKIIHKILDDLTDPKNKKHIVTYQEFLALESRVIDLEKKVGVQKI</sequence>
<dbReference type="AlphaFoldDB" id="A0A1G2LNN0"/>
<comment type="caution">
    <text evidence="1">The sequence shown here is derived from an EMBL/GenBank/DDBJ whole genome shotgun (WGS) entry which is preliminary data.</text>
</comment>
<protein>
    <submittedName>
        <fullName evidence="1">Uncharacterized protein</fullName>
    </submittedName>
</protein>
<dbReference type="Proteomes" id="UP000177171">
    <property type="component" value="Unassembled WGS sequence"/>
</dbReference>
<organism evidence="1 2">
    <name type="scientific">Candidatus Sungbacteria bacterium RIFCSPLOWO2_12_FULL_41_11</name>
    <dbReference type="NCBI Taxonomy" id="1802286"/>
    <lineage>
        <taxon>Bacteria</taxon>
        <taxon>Candidatus Sungiibacteriota</taxon>
    </lineage>
</organism>
<accession>A0A1G2LNN0</accession>
<dbReference type="Gene3D" id="3.90.20.10">
    <property type="match status" value="1"/>
</dbReference>
<proteinExistence type="predicted"/>
<name>A0A1G2LNN0_9BACT</name>